<keyword evidence="2" id="KW-0813">Transport</keyword>
<evidence type="ECO:0000256" key="2">
    <source>
        <dbReference type="ARBA" id="ARBA00022448"/>
    </source>
</evidence>
<dbReference type="InterPro" id="IPR006059">
    <property type="entry name" value="SBP"/>
</dbReference>
<sequence length="442" mass="45561">MPHRTLRSAALLAVAGLGLAACATGGGDSAGSSSTSAAGSSAATYTPKSGGAGGDVGVFTWWAAGSEKVGLDALVKLFKEKNPNDTFVNLAVAGGAGSNAKAKLASDLANGNPPDSFQGHAGAELSDYIAAGQIEPVNDVFNALGGESVFPKNLLELITVKGNIYSVPSNIHRANVVWANPKVLSKAGITSTPTSISAWIDDIKKVKASGVATPLSIGGTWTQVQLLENVLISDLGDAAYKGLFSGETPWDGDGVKQAVNDYKTLMTYTNNASDGDDWPGATDMVIGGKAAYNVMGDWAVAEFTAKNAKPDTDWTWFPTPGQEKVFDFLADSFTLPKGAKNADGSKDWLLLVGSADGQKAFNLAKGSIPARTDVPASDFPAYQQAAMSAFKSDAIVPSIAHGAAVSLAWNTDISTAVSKFHASRDANALVTDLAAAAKKNQQ</sequence>
<evidence type="ECO:0000313" key="6">
    <source>
        <dbReference type="Proteomes" id="UP000035721"/>
    </source>
</evidence>
<dbReference type="STRING" id="1194083.BN12_1260002"/>
<dbReference type="Gene3D" id="3.40.190.10">
    <property type="entry name" value="Periplasmic binding protein-like II"/>
    <property type="match status" value="2"/>
</dbReference>
<dbReference type="PANTHER" id="PTHR30061">
    <property type="entry name" value="MALTOSE-BINDING PERIPLASMIC PROTEIN"/>
    <property type="match status" value="1"/>
</dbReference>
<dbReference type="GO" id="GO:1901982">
    <property type="term" value="F:maltose binding"/>
    <property type="evidence" value="ECO:0007669"/>
    <property type="project" value="TreeGrafter"/>
</dbReference>
<evidence type="ECO:0000256" key="3">
    <source>
        <dbReference type="ARBA" id="ARBA00022729"/>
    </source>
</evidence>
<evidence type="ECO:0000256" key="1">
    <source>
        <dbReference type="ARBA" id="ARBA00008520"/>
    </source>
</evidence>
<dbReference type="AlphaFoldDB" id="A0A077LWP0"/>
<dbReference type="GO" id="GO:0055052">
    <property type="term" value="C:ATP-binding cassette (ABC) transporter complex, substrate-binding subunit-containing"/>
    <property type="evidence" value="ECO:0007669"/>
    <property type="project" value="TreeGrafter"/>
</dbReference>
<dbReference type="Pfam" id="PF01547">
    <property type="entry name" value="SBP_bac_1"/>
    <property type="match status" value="1"/>
</dbReference>
<evidence type="ECO:0000313" key="5">
    <source>
        <dbReference type="EMBL" id="CCH76424.1"/>
    </source>
</evidence>
<dbReference type="SUPFAM" id="SSF53850">
    <property type="entry name" value="Periplasmic binding protein-like II"/>
    <property type="match status" value="1"/>
</dbReference>
<comment type="caution">
    <text evidence="5">The sequence shown here is derived from an EMBL/GenBank/DDBJ whole genome shotgun (WGS) entry which is preliminary data.</text>
</comment>
<dbReference type="PROSITE" id="PS51257">
    <property type="entry name" value="PROKAR_LIPOPROTEIN"/>
    <property type="match status" value="1"/>
</dbReference>
<dbReference type="PANTHER" id="PTHR30061:SF50">
    <property type="entry name" value="MALTOSE_MALTODEXTRIN-BINDING PERIPLASMIC PROTEIN"/>
    <property type="match status" value="1"/>
</dbReference>
<dbReference type="GO" id="GO:0015768">
    <property type="term" value="P:maltose transport"/>
    <property type="evidence" value="ECO:0007669"/>
    <property type="project" value="TreeGrafter"/>
</dbReference>
<dbReference type="EMBL" id="CAJB01000031">
    <property type="protein sequence ID" value="CCH76424.1"/>
    <property type="molecule type" value="Genomic_DNA"/>
</dbReference>
<accession>A0A077LWP0</accession>
<name>A0A077LWP0_9MICO</name>
<dbReference type="GO" id="GO:0042956">
    <property type="term" value="P:maltodextrin transmembrane transport"/>
    <property type="evidence" value="ECO:0007669"/>
    <property type="project" value="TreeGrafter"/>
</dbReference>
<keyword evidence="6" id="KW-1185">Reference proteome</keyword>
<dbReference type="RefSeq" id="WP_048553194.1">
    <property type="nucleotide sequence ID" value="NZ_HF570958.1"/>
</dbReference>
<reference evidence="5 6" key="1">
    <citation type="journal article" date="2013" name="ISME J.">
        <title>A metabolic model for members of the genus Tetrasphaera involved in enhanced biological phosphorus removal.</title>
        <authorList>
            <person name="Kristiansen R."/>
            <person name="Nguyen H.T.T."/>
            <person name="Saunders A.M."/>
            <person name="Nielsen J.L."/>
            <person name="Wimmer R."/>
            <person name="Le V.Q."/>
            <person name="McIlroy S.J."/>
            <person name="Petrovski S."/>
            <person name="Seviour R.J."/>
            <person name="Calteau A."/>
            <person name="Nielsen K.L."/>
            <person name="Nielsen P.H."/>
        </authorList>
    </citation>
    <scope>NUCLEOTIDE SEQUENCE [LARGE SCALE GENOMIC DNA]</scope>
    <source>
        <strain evidence="5 6">T1-X7</strain>
    </source>
</reference>
<comment type="similarity">
    <text evidence="1">Belongs to the bacterial solute-binding protein 1 family.</text>
</comment>
<keyword evidence="3 4" id="KW-0732">Signal</keyword>
<proteinExistence type="inferred from homology"/>
<protein>
    <submittedName>
        <fullName evidence="5">Bacterial extracellular solute-binding protein</fullName>
    </submittedName>
</protein>
<organism evidence="5 6">
    <name type="scientific">Nostocoides japonicum T1-X7</name>
    <dbReference type="NCBI Taxonomy" id="1194083"/>
    <lineage>
        <taxon>Bacteria</taxon>
        <taxon>Bacillati</taxon>
        <taxon>Actinomycetota</taxon>
        <taxon>Actinomycetes</taxon>
        <taxon>Micrococcales</taxon>
        <taxon>Intrasporangiaceae</taxon>
        <taxon>Nostocoides</taxon>
    </lineage>
</organism>
<feature type="signal peptide" evidence="4">
    <location>
        <begin position="1"/>
        <end position="23"/>
    </location>
</feature>
<feature type="chain" id="PRO_5039405185" evidence="4">
    <location>
        <begin position="24"/>
        <end position="442"/>
    </location>
</feature>
<gene>
    <name evidence="5" type="ORF">BN12_1260002</name>
</gene>
<dbReference type="OrthoDB" id="5580590at2"/>
<evidence type="ECO:0000256" key="4">
    <source>
        <dbReference type="SAM" id="SignalP"/>
    </source>
</evidence>
<dbReference type="Proteomes" id="UP000035721">
    <property type="component" value="Unassembled WGS sequence"/>
</dbReference>